<name>A0A392TD36_9FABA</name>
<comment type="caution">
    <text evidence="1">The sequence shown here is derived from an EMBL/GenBank/DDBJ whole genome shotgun (WGS) entry which is preliminary data.</text>
</comment>
<accession>A0A392TD36</accession>
<dbReference type="EMBL" id="LXQA010546805">
    <property type="protein sequence ID" value="MCI58484.1"/>
    <property type="molecule type" value="Genomic_DNA"/>
</dbReference>
<keyword evidence="2" id="KW-1185">Reference proteome</keyword>
<keyword evidence="1" id="KW-0548">Nucleotidyltransferase</keyword>
<dbReference type="Proteomes" id="UP000265520">
    <property type="component" value="Unassembled WGS sequence"/>
</dbReference>
<evidence type="ECO:0000313" key="1">
    <source>
        <dbReference type="EMBL" id="MCI58484.1"/>
    </source>
</evidence>
<keyword evidence="1" id="KW-0808">Transferase</keyword>
<dbReference type="GO" id="GO:0003676">
    <property type="term" value="F:nucleic acid binding"/>
    <property type="evidence" value="ECO:0007669"/>
    <property type="project" value="InterPro"/>
</dbReference>
<organism evidence="1 2">
    <name type="scientific">Trifolium medium</name>
    <dbReference type="NCBI Taxonomy" id="97028"/>
    <lineage>
        <taxon>Eukaryota</taxon>
        <taxon>Viridiplantae</taxon>
        <taxon>Streptophyta</taxon>
        <taxon>Embryophyta</taxon>
        <taxon>Tracheophyta</taxon>
        <taxon>Spermatophyta</taxon>
        <taxon>Magnoliopsida</taxon>
        <taxon>eudicotyledons</taxon>
        <taxon>Gunneridae</taxon>
        <taxon>Pentapetalae</taxon>
        <taxon>rosids</taxon>
        <taxon>fabids</taxon>
        <taxon>Fabales</taxon>
        <taxon>Fabaceae</taxon>
        <taxon>Papilionoideae</taxon>
        <taxon>50 kb inversion clade</taxon>
        <taxon>NPAAA clade</taxon>
        <taxon>Hologalegina</taxon>
        <taxon>IRL clade</taxon>
        <taxon>Trifolieae</taxon>
        <taxon>Trifolium</taxon>
    </lineage>
</organism>
<proteinExistence type="predicted"/>
<protein>
    <submittedName>
        <fullName evidence="1">RNA-directed DNA polymerase (Reverse transcriptase)</fullName>
    </submittedName>
</protein>
<dbReference type="Gene3D" id="3.30.420.10">
    <property type="entry name" value="Ribonuclease H-like superfamily/Ribonuclease H"/>
    <property type="match status" value="1"/>
</dbReference>
<evidence type="ECO:0000313" key="2">
    <source>
        <dbReference type="Proteomes" id="UP000265520"/>
    </source>
</evidence>
<sequence>MWGVDILGLFTPTDRQIRYLIVAVDYFTKWIEAEAVASISSEK</sequence>
<dbReference type="InterPro" id="IPR036397">
    <property type="entry name" value="RNaseH_sf"/>
</dbReference>
<feature type="non-terminal residue" evidence="1">
    <location>
        <position position="43"/>
    </location>
</feature>
<reference evidence="1 2" key="1">
    <citation type="journal article" date="2018" name="Front. Plant Sci.">
        <title>Red Clover (Trifolium pratense) and Zigzag Clover (T. medium) - A Picture of Genomic Similarities and Differences.</title>
        <authorList>
            <person name="Dluhosova J."/>
            <person name="Istvanek J."/>
            <person name="Nedelnik J."/>
            <person name="Repkova J."/>
        </authorList>
    </citation>
    <scope>NUCLEOTIDE SEQUENCE [LARGE SCALE GENOMIC DNA]</scope>
    <source>
        <strain evidence="2">cv. 10/8</strain>
        <tissue evidence="1">Leaf</tissue>
    </source>
</reference>
<keyword evidence="1" id="KW-0695">RNA-directed DNA polymerase</keyword>
<dbReference type="InterPro" id="IPR012337">
    <property type="entry name" value="RNaseH-like_sf"/>
</dbReference>
<dbReference type="GO" id="GO:0003964">
    <property type="term" value="F:RNA-directed DNA polymerase activity"/>
    <property type="evidence" value="ECO:0007669"/>
    <property type="project" value="UniProtKB-KW"/>
</dbReference>
<dbReference type="AlphaFoldDB" id="A0A392TD36"/>
<dbReference type="SUPFAM" id="SSF53098">
    <property type="entry name" value="Ribonuclease H-like"/>
    <property type="match status" value="1"/>
</dbReference>